<accession>A0A0K2V8P8</accession>
<organism evidence="1">
    <name type="scientific">Lepeophtheirus salmonis</name>
    <name type="common">Salmon louse</name>
    <name type="synonym">Caligus salmonis</name>
    <dbReference type="NCBI Taxonomy" id="72036"/>
    <lineage>
        <taxon>Eukaryota</taxon>
        <taxon>Metazoa</taxon>
        <taxon>Ecdysozoa</taxon>
        <taxon>Arthropoda</taxon>
        <taxon>Crustacea</taxon>
        <taxon>Multicrustacea</taxon>
        <taxon>Hexanauplia</taxon>
        <taxon>Copepoda</taxon>
        <taxon>Siphonostomatoida</taxon>
        <taxon>Caligidae</taxon>
        <taxon>Lepeophtheirus</taxon>
    </lineage>
</organism>
<proteinExistence type="predicted"/>
<name>A0A0K2V8P8_LEPSM</name>
<reference evidence="1" key="1">
    <citation type="submission" date="2014-05" db="EMBL/GenBank/DDBJ databases">
        <authorList>
            <person name="Chronopoulou M."/>
        </authorList>
    </citation>
    <scope>NUCLEOTIDE SEQUENCE</scope>
    <source>
        <tissue evidence="1">Whole organism</tissue>
    </source>
</reference>
<evidence type="ECO:0000313" key="1">
    <source>
        <dbReference type="EMBL" id="CDW46316.1"/>
    </source>
</evidence>
<dbReference type="EMBL" id="HACA01028955">
    <property type="protein sequence ID" value="CDW46316.1"/>
    <property type="molecule type" value="Transcribed_RNA"/>
</dbReference>
<dbReference type="AlphaFoldDB" id="A0A0K2V8P8"/>
<protein>
    <submittedName>
        <fullName evidence="1">Uncharacterized protein</fullName>
    </submittedName>
</protein>
<sequence length="39" mass="4382">MRDQIGVFPSSSHLSPSLRRGIFSATITKEIHLQSRSKI</sequence>